<keyword evidence="2" id="KW-0964">Secreted</keyword>
<dbReference type="PROSITE" id="PS50240">
    <property type="entry name" value="TRYPSIN_DOM"/>
    <property type="match status" value="1"/>
</dbReference>
<dbReference type="SUPFAM" id="SSF50494">
    <property type="entry name" value="Trypsin-like serine proteases"/>
    <property type="match status" value="1"/>
</dbReference>
<accession>A0A9N9MQG0</accession>
<evidence type="ECO:0000256" key="3">
    <source>
        <dbReference type="ARBA" id="ARBA00022670"/>
    </source>
</evidence>
<sequence length="331" mass="36941">MTAYFSSVFSIVIICFHCKIISTQDDVSNLTSNYLGADQNRDSITPNTSHNGSAKSDDQSLRVIGGYQCSTREHGFMAMLLEQTNNGRWLRPCGCSIIQPKWILTAAHCIRYIERKYAVTVGMHTKRRKVLARRHIVHPDFDPKTFLNDIALLELEDSLSEIDGIKFVKLNTASNGELDPICKVALVIGWGITGDNRLAELDDLQCADIPMLSSQECAKKFRQHHKIYLPRNQICTLSTEGIDACQGDSGGPLLCDSTQIGIVSWGISCAEPTNPGVYTDVGKYLPFIAKYLDLDSEPRAEGSLNSRCTIYVNFICCALLIYYWKLTEILL</sequence>
<evidence type="ECO:0000256" key="4">
    <source>
        <dbReference type="ARBA" id="ARBA00022801"/>
    </source>
</evidence>
<dbReference type="SMART" id="SM00020">
    <property type="entry name" value="Tryp_SPc"/>
    <property type="match status" value="1"/>
</dbReference>
<comment type="subcellular location">
    <subcellularLocation>
        <location evidence="1">Secreted</location>
        <location evidence="1">Extracellular space</location>
    </subcellularLocation>
</comment>
<evidence type="ECO:0000313" key="10">
    <source>
        <dbReference type="EMBL" id="CAG9769420.1"/>
    </source>
</evidence>
<dbReference type="InterPro" id="IPR001314">
    <property type="entry name" value="Peptidase_S1A"/>
</dbReference>
<keyword evidence="3 7" id="KW-0645">Protease</keyword>
<gene>
    <name evidence="10" type="ORF">CEUTPL_LOCUS9930</name>
</gene>
<keyword evidence="5 7" id="KW-0720">Serine protease</keyword>
<dbReference type="CDD" id="cd00190">
    <property type="entry name" value="Tryp_SPc"/>
    <property type="match status" value="1"/>
</dbReference>
<keyword evidence="8" id="KW-0732">Signal</keyword>
<dbReference type="InterPro" id="IPR001254">
    <property type="entry name" value="Trypsin_dom"/>
</dbReference>
<dbReference type="PANTHER" id="PTHR24264">
    <property type="entry name" value="TRYPSIN-RELATED"/>
    <property type="match status" value="1"/>
</dbReference>
<evidence type="ECO:0000256" key="7">
    <source>
        <dbReference type="RuleBase" id="RU363034"/>
    </source>
</evidence>
<evidence type="ECO:0000256" key="1">
    <source>
        <dbReference type="ARBA" id="ARBA00004239"/>
    </source>
</evidence>
<evidence type="ECO:0000259" key="9">
    <source>
        <dbReference type="PROSITE" id="PS50240"/>
    </source>
</evidence>
<dbReference type="OrthoDB" id="6755574at2759"/>
<dbReference type="PRINTS" id="PR00722">
    <property type="entry name" value="CHYMOTRYPSIN"/>
</dbReference>
<dbReference type="GO" id="GO:0004252">
    <property type="term" value="F:serine-type endopeptidase activity"/>
    <property type="evidence" value="ECO:0007669"/>
    <property type="project" value="InterPro"/>
</dbReference>
<feature type="domain" description="Peptidase S1" evidence="9">
    <location>
        <begin position="63"/>
        <end position="293"/>
    </location>
</feature>
<name>A0A9N9MQG0_9CUCU</name>
<protein>
    <recommendedName>
        <fullName evidence="9">Peptidase S1 domain-containing protein</fullName>
    </recommendedName>
</protein>
<evidence type="ECO:0000256" key="2">
    <source>
        <dbReference type="ARBA" id="ARBA00022525"/>
    </source>
</evidence>
<reference evidence="10" key="1">
    <citation type="submission" date="2022-01" db="EMBL/GenBank/DDBJ databases">
        <authorList>
            <person name="King R."/>
        </authorList>
    </citation>
    <scope>NUCLEOTIDE SEQUENCE</scope>
</reference>
<keyword evidence="6" id="KW-1015">Disulfide bond</keyword>
<evidence type="ECO:0000256" key="8">
    <source>
        <dbReference type="SAM" id="SignalP"/>
    </source>
</evidence>
<dbReference type="Gene3D" id="2.40.10.10">
    <property type="entry name" value="Trypsin-like serine proteases"/>
    <property type="match status" value="1"/>
</dbReference>
<dbReference type="InterPro" id="IPR043504">
    <property type="entry name" value="Peptidase_S1_PA_chymotrypsin"/>
</dbReference>
<evidence type="ECO:0000313" key="11">
    <source>
        <dbReference type="Proteomes" id="UP001152799"/>
    </source>
</evidence>
<dbReference type="PANTHER" id="PTHR24264:SF65">
    <property type="entry name" value="SRCR DOMAIN-CONTAINING PROTEIN"/>
    <property type="match status" value="1"/>
</dbReference>
<feature type="chain" id="PRO_5040186305" description="Peptidase S1 domain-containing protein" evidence="8">
    <location>
        <begin position="24"/>
        <end position="331"/>
    </location>
</feature>
<dbReference type="GO" id="GO:0005615">
    <property type="term" value="C:extracellular space"/>
    <property type="evidence" value="ECO:0007669"/>
    <property type="project" value="TreeGrafter"/>
</dbReference>
<dbReference type="Proteomes" id="UP001152799">
    <property type="component" value="Chromosome 5"/>
</dbReference>
<proteinExistence type="predicted"/>
<keyword evidence="11" id="KW-1185">Reference proteome</keyword>
<dbReference type="InterPro" id="IPR050127">
    <property type="entry name" value="Serine_Proteases_S1"/>
</dbReference>
<dbReference type="PROSITE" id="PS00134">
    <property type="entry name" value="TRYPSIN_HIS"/>
    <property type="match status" value="1"/>
</dbReference>
<keyword evidence="4 7" id="KW-0378">Hydrolase</keyword>
<dbReference type="InterPro" id="IPR009003">
    <property type="entry name" value="Peptidase_S1_PA"/>
</dbReference>
<dbReference type="FunFam" id="2.40.10.10:FF:000036">
    <property type="entry name" value="Trypsin beta"/>
    <property type="match status" value="1"/>
</dbReference>
<dbReference type="InterPro" id="IPR033116">
    <property type="entry name" value="TRYPSIN_SER"/>
</dbReference>
<evidence type="ECO:0000256" key="5">
    <source>
        <dbReference type="ARBA" id="ARBA00022825"/>
    </source>
</evidence>
<dbReference type="InterPro" id="IPR018114">
    <property type="entry name" value="TRYPSIN_HIS"/>
</dbReference>
<dbReference type="AlphaFoldDB" id="A0A9N9MQG0"/>
<feature type="signal peptide" evidence="8">
    <location>
        <begin position="1"/>
        <end position="23"/>
    </location>
</feature>
<dbReference type="FunFam" id="2.40.10.10:FF:000068">
    <property type="entry name" value="transmembrane protease serine 2"/>
    <property type="match status" value="1"/>
</dbReference>
<dbReference type="GO" id="GO:0006508">
    <property type="term" value="P:proteolysis"/>
    <property type="evidence" value="ECO:0007669"/>
    <property type="project" value="UniProtKB-KW"/>
</dbReference>
<dbReference type="PROSITE" id="PS00135">
    <property type="entry name" value="TRYPSIN_SER"/>
    <property type="match status" value="1"/>
</dbReference>
<dbReference type="EMBL" id="OU892281">
    <property type="protein sequence ID" value="CAG9769420.1"/>
    <property type="molecule type" value="Genomic_DNA"/>
</dbReference>
<dbReference type="Pfam" id="PF00089">
    <property type="entry name" value="Trypsin"/>
    <property type="match status" value="1"/>
</dbReference>
<evidence type="ECO:0000256" key="6">
    <source>
        <dbReference type="ARBA" id="ARBA00023157"/>
    </source>
</evidence>
<organism evidence="10 11">
    <name type="scientific">Ceutorhynchus assimilis</name>
    <name type="common">cabbage seed weevil</name>
    <dbReference type="NCBI Taxonomy" id="467358"/>
    <lineage>
        <taxon>Eukaryota</taxon>
        <taxon>Metazoa</taxon>
        <taxon>Ecdysozoa</taxon>
        <taxon>Arthropoda</taxon>
        <taxon>Hexapoda</taxon>
        <taxon>Insecta</taxon>
        <taxon>Pterygota</taxon>
        <taxon>Neoptera</taxon>
        <taxon>Endopterygota</taxon>
        <taxon>Coleoptera</taxon>
        <taxon>Polyphaga</taxon>
        <taxon>Cucujiformia</taxon>
        <taxon>Curculionidae</taxon>
        <taxon>Ceutorhynchinae</taxon>
        <taxon>Ceutorhynchus</taxon>
    </lineage>
</organism>